<name>A0A3Q0E223_CARSF</name>
<dbReference type="Proteomes" id="UP000189704">
    <property type="component" value="Unplaced"/>
</dbReference>
<accession>A0A3Q0E223</accession>
<reference evidence="2" key="1">
    <citation type="submission" date="2025-08" db="UniProtKB">
        <authorList>
            <consortium name="RefSeq"/>
        </authorList>
    </citation>
    <scope>IDENTIFICATION</scope>
</reference>
<proteinExistence type="predicted"/>
<gene>
    <name evidence="2" type="primary">LOC103260977</name>
</gene>
<dbReference type="GeneID" id="103260977"/>
<sequence length="123" mass="13653">MSAFLGLRGSGDRAPGARVPALLKESNCDKRPERGSPCQVLSLRMARLTETCSRASGQRQKILERRKFSPEAVLGSLRSMSEPSQAYSLLEEQQKMNMAQMSPHLAFNFKCLCDALVFLPTCM</sequence>
<evidence type="ECO:0000313" key="2">
    <source>
        <dbReference type="RefSeq" id="XP_021568305.1"/>
    </source>
</evidence>
<organism evidence="1 2">
    <name type="scientific">Carlito syrichta</name>
    <name type="common">Philippine tarsier</name>
    <name type="synonym">Tarsius syrichta</name>
    <dbReference type="NCBI Taxonomy" id="1868482"/>
    <lineage>
        <taxon>Eukaryota</taxon>
        <taxon>Metazoa</taxon>
        <taxon>Chordata</taxon>
        <taxon>Craniata</taxon>
        <taxon>Vertebrata</taxon>
        <taxon>Euteleostomi</taxon>
        <taxon>Mammalia</taxon>
        <taxon>Eutheria</taxon>
        <taxon>Euarchontoglires</taxon>
        <taxon>Primates</taxon>
        <taxon>Haplorrhini</taxon>
        <taxon>Tarsiiformes</taxon>
        <taxon>Tarsiidae</taxon>
        <taxon>Carlito</taxon>
    </lineage>
</organism>
<evidence type="ECO:0000313" key="1">
    <source>
        <dbReference type="Proteomes" id="UP000189704"/>
    </source>
</evidence>
<dbReference type="RefSeq" id="XP_021568305.1">
    <property type="nucleotide sequence ID" value="XM_021712630.1"/>
</dbReference>
<keyword evidence="1" id="KW-1185">Reference proteome</keyword>
<dbReference type="AlphaFoldDB" id="A0A3Q0E223"/>
<protein>
    <submittedName>
        <fullName evidence="2">Uncharacterized protein LOC103260977 isoform X2</fullName>
    </submittedName>
</protein>